<gene>
    <name evidence="2" type="ORF">NCTC10118_00422</name>
</gene>
<proteinExistence type="predicted"/>
<evidence type="ECO:0000313" key="2">
    <source>
        <dbReference type="EMBL" id="VEU63350.1"/>
    </source>
</evidence>
<name>A0A449AEC7_9BACT</name>
<keyword evidence="3" id="KW-1185">Reference proteome</keyword>
<reference evidence="2 3" key="1">
    <citation type="submission" date="2019-01" db="EMBL/GenBank/DDBJ databases">
        <authorList>
            <consortium name="Pathogen Informatics"/>
        </authorList>
    </citation>
    <scope>NUCLEOTIDE SEQUENCE [LARGE SCALE GENOMIC DNA]</scope>
    <source>
        <strain evidence="2 3">NCTC10118</strain>
    </source>
</reference>
<feature type="transmembrane region" description="Helical" evidence="1">
    <location>
        <begin position="29"/>
        <end position="51"/>
    </location>
</feature>
<protein>
    <submittedName>
        <fullName evidence="2">Uncharacterized protein</fullName>
    </submittedName>
</protein>
<dbReference type="AlphaFoldDB" id="A0A449AEC7"/>
<evidence type="ECO:0000313" key="3">
    <source>
        <dbReference type="Proteomes" id="UP000289952"/>
    </source>
</evidence>
<keyword evidence="1" id="KW-0812">Transmembrane</keyword>
<sequence length="82" mass="9622">MPVLKIKSKYERDNSDKSNSFLELVFNGYSNTIIIALTTIIIILVISLILIKYYSIKKSKLPFAHIFNILNKKLWIFLFKIK</sequence>
<evidence type="ECO:0000256" key="1">
    <source>
        <dbReference type="SAM" id="Phobius"/>
    </source>
</evidence>
<dbReference type="EMBL" id="LR214972">
    <property type="protein sequence ID" value="VEU63350.1"/>
    <property type="molecule type" value="Genomic_DNA"/>
</dbReference>
<keyword evidence="1" id="KW-0472">Membrane</keyword>
<keyword evidence="1" id="KW-1133">Transmembrane helix</keyword>
<organism evidence="2 3">
    <name type="scientific">Mycoplasmopsis bovirhinis</name>
    <dbReference type="NCBI Taxonomy" id="29553"/>
    <lineage>
        <taxon>Bacteria</taxon>
        <taxon>Bacillati</taxon>
        <taxon>Mycoplasmatota</taxon>
        <taxon>Mycoplasmoidales</taxon>
        <taxon>Metamycoplasmataceae</taxon>
        <taxon>Mycoplasmopsis</taxon>
    </lineage>
</organism>
<dbReference type="Proteomes" id="UP000289952">
    <property type="component" value="Chromosome"/>
</dbReference>
<accession>A0A449AEC7</accession>